<dbReference type="InterPro" id="IPR040627">
    <property type="entry name" value="T3SS_ATPase_C"/>
</dbReference>
<dbReference type="GO" id="GO:0008564">
    <property type="term" value="F:protein-exporting ATPase activity"/>
    <property type="evidence" value="ECO:0007669"/>
    <property type="project" value="UniProtKB-EC"/>
</dbReference>
<sequence>MDAFDTLQSAQPLRLVGSVVETTGATIAVADLPAPVGSLVRVDRSEGGPIGAEVIGFRDDKTLISPLSDVAGVRRGCRVTLTRTRRTLRVGEGLLGRVLNAHGDTIDGLPAPVLQARTPLHRQAPSPVDRPRITQSLSTGVRAIDSMLACGEGQRLGVFAGSGVGKSTLLGMMARRSAADVIVIGLVGERGREVNEFVERDLGPEGLARSVVVVATSDEPALVRLQAASTATAVAEHFRDRGKSVLLLLDSITRTALASREVGLAAGEPPTTRGYPPSTFALLPRLVERTGRTKQGIITAFYSVLVEGDDPNEPIADTMRGLLDGHVWLSRKIASRGVFPAIDISESLSRLMPQLVSKQHLQAAQTVRRLIAAYEENEDLITIGAYRRGTNPAVDAAIELRDQIEAFLAQDATSKTTPKTTQAGLLALAQKAAAILNRPTGAAANAAAAAPSASAPGAAKPKPAPAPRAAQPQPNK</sequence>
<dbReference type="OrthoDB" id="9802718at2"/>
<evidence type="ECO:0000256" key="7">
    <source>
        <dbReference type="ARBA" id="ARBA00022967"/>
    </source>
</evidence>
<dbReference type="InterPro" id="IPR003593">
    <property type="entry name" value="AAA+_ATPase"/>
</dbReference>
<protein>
    <submittedName>
        <fullName evidence="11">Putative ATP synthase YscN</fullName>
    </submittedName>
</protein>
<organism evidence="11 12">
    <name type="scientific">Pseudobythopirellula maris</name>
    <dbReference type="NCBI Taxonomy" id="2527991"/>
    <lineage>
        <taxon>Bacteria</taxon>
        <taxon>Pseudomonadati</taxon>
        <taxon>Planctomycetota</taxon>
        <taxon>Planctomycetia</taxon>
        <taxon>Pirellulales</taxon>
        <taxon>Lacipirellulaceae</taxon>
        <taxon>Pseudobythopirellula</taxon>
    </lineage>
</organism>
<dbReference type="CDD" id="cd01136">
    <property type="entry name" value="ATPase_flagellum-secretory_path_III"/>
    <property type="match status" value="1"/>
</dbReference>
<keyword evidence="12" id="KW-1185">Reference proteome</keyword>
<dbReference type="InterPro" id="IPR000194">
    <property type="entry name" value="ATPase_F1/V1/A1_a/bsu_nucl-bd"/>
</dbReference>
<dbReference type="Pfam" id="PF02874">
    <property type="entry name" value="ATP-synt_ab_N"/>
    <property type="match status" value="1"/>
</dbReference>
<reference evidence="11 12" key="1">
    <citation type="submission" date="2019-02" db="EMBL/GenBank/DDBJ databases">
        <title>Deep-cultivation of Planctomycetes and their phenomic and genomic characterization uncovers novel biology.</title>
        <authorList>
            <person name="Wiegand S."/>
            <person name="Jogler M."/>
            <person name="Boedeker C."/>
            <person name="Pinto D."/>
            <person name="Vollmers J."/>
            <person name="Rivas-Marin E."/>
            <person name="Kohn T."/>
            <person name="Peeters S.H."/>
            <person name="Heuer A."/>
            <person name="Rast P."/>
            <person name="Oberbeckmann S."/>
            <person name="Bunk B."/>
            <person name="Jeske O."/>
            <person name="Meyerdierks A."/>
            <person name="Storesund J.E."/>
            <person name="Kallscheuer N."/>
            <person name="Luecker S."/>
            <person name="Lage O.M."/>
            <person name="Pohl T."/>
            <person name="Merkel B.J."/>
            <person name="Hornburger P."/>
            <person name="Mueller R.-W."/>
            <person name="Bruemmer F."/>
            <person name="Labrenz M."/>
            <person name="Spormann A.M."/>
            <person name="Op Den Camp H."/>
            <person name="Overmann J."/>
            <person name="Amann R."/>
            <person name="Jetten M.S.M."/>
            <person name="Mascher T."/>
            <person name="Medema M.H."/>
            <person name="Devos D.P."/>
            <person name="Kaster A.-K."/>
            <person name="Ovreas L."/>
            <person name="Rohde M."/>
            <person name="Galperin M.Y."/>
            <person name="Jogler C."/>
        </authorList>
    </citation>
    <scope>NUCLEOTIDE SEQUENCE [LARGE SCALE GENOMIC DNA]</scope>
    <source>
        <strain evidence="11 12">Mal64</strain>
    </source>
</reference>
<dbReference type="GO" id="GO:0030257">
    <property type="term" value="C:type III protein secretion system complex"/>
    <property type="evidence" value="ECO:0007669"/>
    <property type="project" value="InterPro"/>
</dbReference>
<dbReference type="PANTHER" id="PTHR15184:SF9">
    <property type="entry name" value="SPI-1 TYPE 3 SECRETION SYSTEM ATPASE"/>
    <property type="match status" value="1"/>
</dbReference>
<evidence type="ECO:0000256" key="1">
    <source>
        <dbReference type="ARBA" id="ARBA00004496"/>
    </source>
</evidence>
<keyword evidence="3" id="KW-0963">Cytoplasm</keyword>
<dbReference type="GO" id="GO:0046933">
    <property type="term" value="F:proton-transporting ATP synthase activity, rotational mechanism"/>
    <property type="evidence" value="ECO:0007669"/>
    <property type="project" value="TreeGrafter"/>
</dbReference>
<dbReference type="NCBIfam" id="TIGR01026">
    <property type="entry name" value="fliI_yscN"/>
    <property type="match status" value="1"/>
</dbReference>
<dbReference type="GO" id="GO:0005737">
    <property type="term" value="C:cytoplasm"/>
    <property type="evidence" value="ECO:0007669"/>
    <property type="project" value="UniProtKB-SubCell"/>
</dbReference>
<evidence type="ECO:0000256" key="3">
    <source>
        <dbReference type="ARBA" id="ARBA00022490"/>
    </source>
</evidence>
<keyword evidence="4" id="KW-0547">Nucleotide-binding</keyword>
<dbReference type="InterPro" id="IPR020003">
    <property type="entry name" value="ATPase_a/bsu_AS"/>
</dbReference>
<evidence type="ECO:0000256" key="6">
    <source>
        <dbReference type="ARBA" id="ARBA00022927"/>
    </source>
</evidence>
<comment type="caution">
    <text evidence="11">The sequence shown here is derived from an EMBL/GenBank/DDBJ whole genome shotgun (WGS) entry which is preliminary data.</text>
</comment>
<feature type="domain" description="AAA+ ATPase" evidence="10">
    <location>
        <begin position="152"/>
        <end position="334"/>
    </location>
</feature>
<dbReference type="InterPro" id="IPR005714">
    <property type="entry name" value="ATPase_T3SS_FliI/YscN"/>
</dbReference>
<evidence type="ECO:0000256" key="9">
    <source>
        <dbReference type="SAM" id="MobiDB-lite"/>
    </source>
</evidence>
<evidence type="ECO:0000256" key="4">
    <source>
        <dbReference type="ARBA" id="ARBA00022741"/>
    </source>
</evidence>
<evidence type="ECO:0000256" key="2">
    <source>
        <dbReference type="ARBA" id="ARBA00022448"/>
    </source>
</evidence>
<dbReference type="Gene3D" id="3.40.50.12240">
    <property type="match status" value="1"/>
</dbReference>
<dbReference type="InterPro" id="IPR027417">
    <property type="entry name" value="P-loop_NTPase"/>
</dbReference>
<dbReference type="SUPFAM" id="SSF52540">
    <property type="entry name" value="P-loop containing nucleoside triphosphate hydrolases"/>
    <property type="match status" value="1"/>
</dbReference>
<dbReference type="InterPro" id="IPR004100">
    <property type="entry name" value="ATPase_F1/V1/A1_a/bsu_N"/>
</dbReference>
<dbReference type="Pfam" id="PF00006">
    <property type="entry name" value="ATP-synt_ab"/>
    <property type="match status" value="1"/>
</dbReference>
<gene>
    <name evidence="11" type="primary">yscN</name>
    <name evidence="11" type="ORF">Mal64_33460</name>
</gene>
<comment type="subcellular location">
    <subcellularLocation>
        <location evidence="1">Cytoplasm</location>
    </subcellularLocation>
</comment>
<dbReference type="GO" id="GO:0016887">
    <property type="term" value="F:ATP hydrolysis activity"/>
    <property type="evidence" value="ECO:0007669"/>
    <property type="project" value="InterPro"/>
</dbReference>
<dbReference type="Proteomes" id="UP000315440">
    <property type="component" value="Unassembled WGS sequence"/>
</dbReference>
<accession>A0A5C5ZHC3</accession>
<keyword evidence="2" id="KW-0813">Transport</keyword>
<dbReference type="Pfam" id="PF18269">
    <property type="entry name" value="T3SS_ATPase_C"/>
    <property type="match status" value="1"/>
</dbReference>
<name>A0A5C5ZHC3_9BACT</name>
<evidence type="ECO:0000313" key="11">
    <source>
        <dbReference type="EMBL" id="TWT86520.1"/>
    </source>
</evidence>
<dbReference type="EMBL" id="SJPQ01000004">
    <property type="protein sequence ID" value="TWT86520.1"/>
    <property type="molecule type" value="Genomic_DNA"/>
</dbReference>
<dbReference type="GO" id="GO:0005524">
    <property type="term" value="F:ATP binding"/>
    <property type="evidence" value="ECO:0007669"/>
    <property type="project" value="UniProtKB-KW"/>
</dbReference>
<keyword evidence="5" id="KW-0067">ATP-binding</keyword>
<evidence type="ECO:0000313" key="12">
    <source>
        <dbReference type="Proteomes" id="UP000315440"/>
    </source>
</evidence>
<feature type="region of interest" description="Disordered" evidence="9">
    <location>
        <begin position="447"/>
        <end position="476"/>
    </location>
</feature>
<dbReference type="FunFam" id="3.40.50.12240:FF:000002">
    <property type="entry name" value="Flagellum-specific ATP synthase FliI"/>
    <property type="match status" value="1"/>
</dbReference>
<dbReference type="PROSITE" id="PS00152">
    <property type="entry name" value="ATPASE_ALPHA_BETA"/>
    <property type="match status" value="1"/>
</dbReference>
<dbReference type="SMART" id="SM00382">
    <property type="entry name" value="AAA"/>
    <property type="match status" value="1"/>
</dbReference>
<dbReference type="RefSeq" id="WP_146402335.1">
    <property type="nucleotide sequence ID" value="NZ_SJPQ01000004.1"/>
</dbReference>
<proteinExistence type="predicted"/>
<evidence type="ECO:0000256" key="5">
    <source>
        <dbReference type="ARBA" id="ARBA00022840"/>
    </source>
</evidence>
<evidence type="ECO:0000259" key="10">
    <source>
        <dbReference type="SMART" id="SM00382"/>
    </source>
</evidence>
<comment type="catalytic activity">
    <reaction evidence="8">
        <text>ATP + H2O + cellular proteinSide 1 = ADP + phosphate + cellular proteinSide 2.</text>
        <dbReference type="EC" id="7.4.2.8"/>
    </reaction>
</comment>
<dbReference type="GO" id="GO:0030254">
    <property type="term" value="P:protein secretion by the type III secretion system"/>
    <property type="evidence" value="ECO:0007669"/>
    <property type="project" value="InterPro"/>
</dbReference>
<keyword evidence="6" id="KW-0653">Protein transport</keyword>
<evidence type="ECO:0000256" key="8">
    <source>
        <dbReference type="ARBA" id="ARBA00034006"/>
    </source>
</evidence>
<dbReference type="PANTHER" id="PTHR15184">
    <property type="entry name" value="ATP SYNTHASE"/>
    <property type="match status" value="1"/>
</dbReference>
<dbReference type="InterPro" id="IPR050053">
    <property type="entry name" value="ATPase_alpha/beta_chains"/>
</dbReference>
<keyword evidence="7" id="KW-1278">Translocase</keyword>
<dbReference type="AlphaFoldDB" id="A0A5C5ZHC3"/>